<dbReference type="EMBL" id="JACGWO010000001">
    <property type="protein sequence ID" value="KAK4439148.1"/>
    <property type="molecule type" value="Genomic_DNA"/>
</dbReference>
<protein>
    <submittedName>
        <fullName evidence="2">Uncharacterized protein</fullName>
    </submittedName>
</protein>
<evidence type="ECO:0000313" key="3">
    <source>
        <dbReference type="Proteomes" id="UP001293254"/>
    </source>
</evidence>
<feature type="chain" id="PRO_5042196770" evidence="1">
    <location>
        <begin position="22"/>
        <end position="141"/>
    </location>
</feature>
<gene>
    <name evidence="2" type="ORF">Salat_0249700</name>
</gene>
<dbReference type="Proteomes" id="UP001293254">
    <property type="component" value="Unassembled WGS sequence"/>
</dbReference>
<reference evidence="2" key="1">
    <citation type="submission" date="2020-06" db="EMBL/GenBank/DDBJ databases">
        <authorList>
            <person name="Li T."/>
            <person name="Hu X."/>
            <person name="Zhang T."/>
            <person name="Song X."/>
            <person name="Zhang H."/>
            <person name="Dai N."/>
            <person name="Sheng W."/>
            <person name="Hou X."/>
            <person name="Wei L."/>
        </authorList>
    </citation>
    <scope>NUCLEOTIDE SEQUENCE</scope>
    <source>
        <strain evidence="2">3651</strain>
        <tissue evidence="2">Leaf</tissue>
    </source>
</reference>
<evidence type="ECO:0000313" key="2">
    <source>
        <dbReference type="EMBL" id="KAK4439148.1"/>
    </source>
</evidence>
<evidence type="ECO:0000256" key="1">
    <source>
        <dbReference type="SAM" id="SignalP"/>
    </source>
</evidence>
<name>A0AAE1Z067_9LAMI</name>
<accession>A0AAE1Z067</accession>
<keyword evidence="1" id="KW-0732">Signal</keyword>
<sequence length="141" mass="14915">MSLSRLLLLLFFISISHYYSAKSQDADTNHGDGNAAVPPSPCTNCTICQYPCHPQAPPPPSGYEPYAAPPPPANCPPAAPVICCVGGGGGGQYYAPPPPFYYPYNNYSGAAALELPALIKISSRASTWLLLFSCSIIIFCT</sequence>
<comment type="caution">
    <text evidence="2">The sequence shown here is derived from an EMBL/GenBank/DDBJ whole genome shotgun (WGS) entry which is preliminary data.</text>
</comment>
<organism evidence="2 3">
    <name type="scientific">Sesamum alatum</name>
    <dbReference type="NCBI Taxonomy" id="300844"/>
    <lineage>
        <taxon>Eukaryota</taxon>
        <taxon>Viridiplantae</taxon>
        <taxon>Streptophyta</taxon>
        <taxon>Embryophyta</taxon>
        <taxon>Tracheophyta</taxon>
        <taxon>Spermatophyta</taxon>
        <taxon>Magnoliopsida</taxon>
        <taxon>eudicotyledons</taxon>
        <taxon>Gunneridae</taxon>
        <taxon>Pentapetalae</taxon>
        <taxon>asterids</taxon>
        <taxon>lamiids</taxon>
        <taxon>Lamiales</taxon>
        <taxon>Pedaliaceae</taxon>
        <taxon>Sesamum</taxon>
    </lineage>
</organism>
<reference evidence="2" key="2">
    <citation type="journal article" date="2024" name="Plant">
        <title>Genomic evolution and insights into agronomic trait innovations of Sesamum species.</title>
        <authorList>
            <person name="Miao H."/>
            <person name="Wang L."/>
            <person name="Qu L."/>
            <person name="Liu H."/>
            <person name="Sun Y."/>
            <person name="Le M."/>
            <person name="Wang Q."/>
            <person name="Wei S."/>
            <person name="Zheng Y."/>
            <person name="Lin W."/>
            <person name="Duan Y."/>
            <person name="Cao H."/>
            <person name="Xiong S."/>
            <person name="Wang X."/>
            <person name="Wei L."/>
            <person name="Li C."/>
            <person name="Ma Q."/>
            <person name="Ju M."/>
            <person name="Zhao R."/>
            <person name="Li G."/>
            <person name="Mu C."/>
            <person name="Tian Q."/>
            <person name="Mei H."/>
            <person name="Zhang T."/>
            <person name="Gao T."/>
            <person name="Zhang H."/>
        </authorList>
    </citation>
    <scope>NUCLEOTIDE SEQUENCE</scope>
    <source>
        <strain evidence="2">3651</strain>
    </source>
</reference>
<dbReference type="AlphaFoldDB" id="A0AAE1Z067"/>
<keyword evidence="3" id="KW-1185">Reference proteome</keyword>
<feature type="signal peptide" evidence="1">
    <location>
        <begin position="1"/>
        <end position="21"/>
    </location>
</feature>
<proteinExistence type="predicted"/>